<dbReference type="OrthoDB" id="789771at2"/>
<dbReference type="AlphaFoldDB" id="A0A5S3PTW8"/>
<accession>A0A5S3PTW8</accession>
<dbReference type="RefSeq" id="WP_138656383.1">
    <property type="nucleotide sequence ID" value="NZ_VATY01000001.1"/>
</dbReference>
<proteinExistence type="predicted"/>
<keyword evidence="2" id="KW-1185">Reference proteome</keyword>
<dbReference type="Gene3D" id="2.60.40.10">
    <property type="entry name" value="Immunoglobulins"/>
    <property type="match status" value="1"/>
</dbReference>
<comment type="caution">
    <text evidence="1">The sequence shown here is derived from an EMBL/GenBank/DDBJ whole genome shotgun (WGS) entry which is preliminary data.</text>
</comment>
<reference evidence="1 2" key="1">
    <citation type="submission" date="2019-05" db="EMBL/GenBank/DDBJ databases">
        <authorList>
            <person name="Zhang J.-Y."/>
            <person name="Feg X."/>
            <person name="Du Z.-J."/>
        </authorList>
    </citation>
    <scope>NUCLEOTIDE SEQUENCE [LARGE SCALE GENOMIC DNA]</scope>
    <source>
        <strain evidence="1 2">RZ26</strain>
    </source>
</reference>
<dbReference type="PROSITE" id="PS51257">
    <property type="entry name" value="PROKAR_LIPOPROTEIN"/>
    <property type="match status" value="1"/>
</dbReference>
<evidence type="ECO:0008006" key="3">
    <source>
        <dbReference type="Google" id="ProtNLM"/>
    </source>
</evidence>
<dbReference type="EMBL" id="VATY01000001">
    <property type="protein sequence ID" value="TMM58451.1"/>
    <property type="molecule type" value="Genomic_DNA"/>
</dbReference>
<dbReference type="Proteomes" id="UP000310314">
    <property type="component" value="Unassembled WGS sequence"/>
</dbReference>
<evidence type="ECO:0000313" key="1">
    <source>
        <dbReference type="EMBL" id="TMM58451.1"/>
    </source>
</evidence>
<evidence type="ECO:0000313" key="2">
    <source>
        <dbReference type="Proteomes" id="UP000310314"/>
    </source>
</evidence>
<protein>
    <recommendedName>
        <fullName evidence="3">Fibronectin type-III domain-containing protein</fullName>
    </recommendedName>
</protein>
<sequence>MRFLSILIVAVILLGCKKKEPPKPPESVQLVFPEKNSECTTGEDINATTSQVEFRWGASSNTETYELIVTNLENGNKQDVTVTTTSAKLPIAKGTPYSWVVISKNSAVLQTASSPSWNFYNSGFETTYAPFPAEIVEPKMGASAFKDINNDVVLRWSGADVDDDIIGFELFLSTETPPETSISTPGPDATDTKVSVVANTVYYWRVITKDSEGNTSDSGIFEFRAL</sequence>
<organism evidence="1 2">
    <name type="scientific">Maribacter algarum</name>
    <name type="common">ex Zhang et al. 2020</name>
    <dbReference type="NCBI Taxonomy" id="2578118"/>
    <lineage>
        <taxon>Bacteria</taxon>
        <taxon>Pseudomonadati</taxon>
        <taxon>Bacteroidota</taxon>
        <taxon>Flavobacteriia</taxon>
        <taxon>Flavobacteriales</taxon>
        <taxon>Flavobacteriaceae</taxon>
        <taxon>Maribacter</taxon>
    </lineage>
</organism>
<dbReference type="InterPro" id="IPR013783">
    <property type="entry name" value="Ig-like_fold"/>
</dbReference>
<gene>
    <name evidence="1" type="ORF">FEE95_03200</name>
</gene>
<name>A0A5S3PTW8_9FLAO</name>